<evidence type="ECO:0000256" key="1">
    <source>
        <dbReference type="ARBA" id="ARBA00022679"/>
    </source>
</evidence>
<comment type="caution">
    <text evidence="4">The sequence shown here is derived from an EMBL/GenBank/DDBJ whole genome shotgun (WGS) entry which is preliminary data.</text>
</comment>
<dbReference type="SUPFAM" id="SSF55729">
    <property type="entry name" value="Acyl-CoA N-acyltransferases (Nat)"/>
    <property type="match status" value="1"/>
</dbReference>
<dbReference type="Pfam" id="PF00583">
    <property type="entry name" value="Acetyltransf_1"/>
    <property type="match status" value="1"/>
</dbReference>
<dbReference type="Proteomes" id="UP000745859">
    <property type="component" value="Unassembled WGS sequence"/>
</dbReference>
<organism evidence="4 5">
    <name type="scientific">Wenyingzhuangia heitensis</name>
    <dbReference type="NCBI Taxonomy" id="1487859"/>
    <lineage>
        <taxon>Bacteria</taxon>
        <taxon>Pseudomonadati</taxon>
        <taxon>Bacteroidota</taxon>
        <taxon>Flavobacteriia</taxon>
        <taxon>Flavobacteriales</taxon>
        <taxon>Flavobacteriaceae</taxon>
        <taxon>Wenyingzhuangia</taxon>
    </lineage>
</organism>
<name>A0ABX0U820_9FLAO</name>
<evidence type="ECO:0000313" key="4">
    <source>
        <dbReference type="EMBL" id="NIJ44484.1"/>
    </source>
</evidence>
<dbReference type="Gene3D" id="3.40.630.30">
    <property type="match status" value="1"/>
</dbReference>
<dbReference type="PANTHER" id="PTHR10545">
    <property type="entry name" value="DIAMINE N-ACETYLTRANSFERASE"/>
    <property type="match status" value="1"/>
</dbReference>
<dbReference type="PANTHER" id="PTHR10545:SF29">
    <property type="entry name" value="GH14572P-RELATED"/>
    <property type="match status" value="1"/>
</dbReference>
<gene>
    <name evidence="4" type="ORF">FHR24_000923</name>
</gene>
<accession>A0ABX0U820</accession>
<proteinExistence type="predicted"/>
<evidence type="ECO:0000259" key="3">
    <source>
        <dbReference type="PROSITE" id="PS51186"/>
    </source>
</evidence>
<protein>
    <recommendedName>
        <fullName evidence="3">N-acetyltransferase domain-containing protein</fullName>
    </recommendedName>
</protein>
<keyword evidence="5" id="KW-1185">Reference proteome</keyword>
<keyword evidence="1" id="KW-0808">Transferase</keyword>
<dbReference type="EMBL" id="JAASQL010000001">
    <property type="protein sequence ID" value="NIJ44484.1"/>
    <property type="molecule type" value="Genomic_DNA"/>
</dbReference>
<sequence>MNILIRKGNIDDANEIFTLINDLAVFEQEPEAVEVTIEDIKNDGFGNQPKFEVFIAELNNSIVGMALFYYRYSTWKGKTLHLEDLIVKEVNRGKGVGKLLYNRILKYAFEQKIKRVEWAVLEWNTPAVEFYKNSGAEVFDDWRTVQMSEEQLKNYIEKL</sequence>
<keyword evidence="2" id="KW-0012">Acyltransferase</keyword>
<reference evidence="4 5" key="1">
    <citation type="submission" date="2020-03" db="EMBL/GenBank/DDBJ databases">
        <title>Genomic Encyclopedia of Type Strains, Phase IV (KMG-IV): sequencing the most valuable type-strain genomes for metagenomic binning, comparative biology and taxonomic classification.</title>
        <authorList>
            <person name="Goeker M."/>
        </authorList>
    </citation>
    <scope>NUCLEOTIDE SEQUENCE [LARGE SCALE GENOMIC DNA]</scope>
    <source>
        <strain evidence="4 5">DSM 101599</strain>
    </source>
</reference>
<evidence type="ECO:0000313" key="5">
    <source>
        <dbReference type="Proteomes" id="UP000745859"/>
    </source>
</evidence>
<dbReference type="InterPro" id="IPR051016">
    <property type="entry name" value="Diverse_Substrate_AcTransf"/>
</dbReference>
<feature type="domain" description="N-acetyltransferase" evidence="3">
    <location>
        <begin position="3"/>
        <end position="159"/>
    </location>
</feature>
<dbReference type="PROSITE" id="PS51186">
    <property type="entry name" value="GNAT"/>
    <property type="match status" value="1"/>
</dbReference>
<dbReference type="InterPro" id="IPR000182">
    <property type="entry name" value="GNAT_dom"/>
</dbReference>
<dbReference type="RefSeq" id="WP_167184531.1">
    <property type="nucleotide sequence ID" value="NZ_JAASQL010000001.1"/>
</dbReference>
<dbReference type="CDD" id="cd04301">
    <property type="entry name" value="NAT_SF"/>
    <property type="match status" value="1"/>
</dbReference>
<evidence type="ECO:0000256" key="2">
    <source>
        <dbReference type="ARBA" id="ARBA00023315"/>
    </source>
</evidence>
<dbReference type="InterPro" id="IPR016181">
    <property type="entry name" value="Acyl_CoA_acyltransferase"/>
</dbReference>